<proteinExistence type="predicted"/>
<evidence type="ECO:0000313" key="1">
    <source>
        <dbReference type="EMBL" id="MBB5798548.1"/>
    </source>
</evidence>
<dbReference type="Proteomes" id="UP000590647">
    <property type="component" value="Unassembled WGS sequence"/>
</dbReference>
<comment type="caution">
    <text evidence="1">The sequence shown here is derived from an EMBL/GenBank/DDBJ whole genome shotgun (WGS) entry which is preliminary data.</text>
</comment>
<accession>A0A7W9HAV2</accession>
<keyword evidence="2" id="KW-1185">Reference proteome</keyword>
<dbReference type="RefSeq" id="WP_184990290.1">
    <property type="nucleotide sequence ID" value="NZ_JACHNE010000001.1"/>
</dbReference>
<name>A0A7W9HAV2_9ACTN</name>
<gene>
    <name evidence="1" type="ORF">HDA41_006512</name>
</gene>
<protein>
    <submittedName>
        <fullName evidence="1">Uncharacterized protein</fullName>
    </submittedName>
</protein>
<evidence type="ECO:0000313" key="2">
    <source>
        <dbReference type="Proteomes" id="UP000590647"/>
    </source>
</evidence>
<sequence>MARARRLGGGHEPVVETGARIGDRRMDALPLNRQDPFDQPSRDLARLRHHALTGLTNAEWDILTASLTTLHDELREEALDQRRGHRPRLRGGHGTGCRPKLMMYRGMLEALRWSRSGWNGYRAPLDGAFSLADRGFPSYGQYAAATATGAQLLRRVSSSFALPVNKRLSEGVYLPEPHGERRRDRVTVRVIECSVSGDDNVSEVFRPGEVLFMNAVENSVRTALSQ</sequence>
<reference evidence="1 2" key="1">
    <citation type="submission" date="2020-08" db="EMBL/GenBank/DDBJ databases">
        <title>Sequencing the genomes of 1000 actinobacteria strains.</title>
        <authorList>
            <person name="Klenk H.-P."/>
        </authorList>
    </citation>
    <scope>NUCLEOTIDE SEQUENCE [LARGE SCALE GENOMIC DNA]</scope>
    <source>
        <strain evidence="1 2">DSM 40084</strain>
    </source>
</reference>
<organism evidence="1 2">
    <name type="scientific">Streptomyces caelestis</name>
    <dbReference type="NCBI Taxonomy" id="36816"/>
    <lineage>
        <taxon>Bacteria</taxon>
        <taxon>Bacillati</taxon>
        <taxon>Actinomycetota</taxon>
        <taxon>Actinomycetes</taxon>
        <taxon>Kitasatosporales</taxon>
        <taxon>Streptomycetaceae</taxon>
        <taxon>Streptomyces</taxon>
    </lineage>
</organism>
<dbReference type="AlphaFoldDB" id="A0A7W9HAV2"/>
<dbReference type="EMBL" id="JACHNE010000001">
    <property type="protein sequence ID" value="MBB5798548.1"/>
    <property type="molecule type" value="Genomic_DNA"/>
</dbReference>